<dbReference type="AlphaFoldDB" id="Q7UWH6"/>
<dbReference type="HOGENOM" id="CLU_1255136_0_0_0"/>
<gene>
    <name evidence="1" type="ordered locus">RB2027</name>
</gene>
<protein>
    <submittedName>
        <fullName evidence="1">Uncharacterized protein</fullName>
    </submittedName>
</protein>
<dbReference type="KEGG" id="rba:RB2027"/>
<evidence type="ECO:0000313" key="1">
    <source>
        <dbReference type="EMBL" id="CAD72387.1"/>
    </source>
</evidence>
<organism evidence="1 2">
    <name type="scientific">Rhodopirellula baltica (strain DSM 10527 / NCIMB 13988 / SH1)</name>
    <dbReference type="NCBI Taxonomy" id="243090"/>
    <lineage>
        <taxon>Bacteria</taxon>
        <taxon>Pseudomonadati</taxon>
        <taxon>Planctomycetota</taxon>
        <taxon>Planctomycetia</taxon>
        <taxon>Pirellulales</taxon>
        <taxon>Pirellulaceae</taxon>
        <taxon>Rhodopirellula</taxon>
    </lineage>
</organism>
<sequence length="220" mass="24700">MGIRRNSWRIRRRVFAATNLSADAHQPLPLGPLDLLASLDVFARSHSVCDAIDKLIRIRMQFRVHARQIAQDRMPADSVKPILGVAKIAFAAMHDAVPETSLRRAFVLADRVRPIQIPGQQPQTASLERRERFRRITFQQLSQFAIGRTVAQPRHFRGLNGLDPRLSHGSVQIGQPGRQVARIRCGRRRAIVKVGHSLEACRWIVLGQNVGRLPSGPPDC</sequence>
<dbReference type="EnsemblBacteria" id="CAD72387">
    <property type="protein sequence ID" value="CAD72387"/>
    <property type="gene ID" value="RB2027"/>
</dbReference>
<accession>Q7UWH6</accession>
<name>Q7UWH6_RHOBA</name>
<keyword evidence="2" id="KW-1185">Reference proteome</keyword>
<dbReference type="Proteomes" id="UP000001025">
    <property type="component" value="Chromosome"/>
</dbReference>
<dbReference type="STRING" id="243090.RB2027"/>
<dbReference type="InParanoid" id="Q7UWH6"/>
<proteinExistence type="predicted"/>
<reference evidence="1 2" key="1">
    <citation type="journal article" date="2003" name="Proc. Natl. Acad. Sci. U.S.A.">
        <title>Complete genome sequence of the marine planctomycete Pirellula sp. strain 1.</title>
        <authorList>
            <person name="Gloeckner F.O."/>
            <person name="Kube M."/>
            <person name="Bauer M."/>
            <person name="Teeling H."/>
            <person name="Lombardot T."/>
            <person name="Ludwig W."/>
            <person name="Gade D."/>
            <person name="Beck A."/>
            <person name="Borzym K."/>
            <person name="Heitmann K."/>
            <person name="Rabus R."/>
            <person name="Schlesner H."/>
            <person name="Amann R."/>
            <person name="Reinhardt R."/>
        </authorList>
    </citation>
    <scope>NUCLEOTIDE SEQUENCE [LARGE SCALE GENOMIC DNA]</scope>
    <source>
        <strain evidence="2">DSM 10527 / NCIMB 13988 / SH1</strain>
    </source>
</reference>
<dbReference type="EMBL" id="BX294136">
    <property type="protein sequence ID" value="CAD72387.1"/>
    <property type="molecule type" value="Genomic_DNA"/>
</dbReference>
<evidence type="ECO:0000313" key="2">
    <source>
        <dbReference type="Proteomes" id="UP000001025"/>
    </source>
</evidence>